<dbReference type="RefSeq" id="XP_018985904.1">
    <property type="nucleotide sequence ID" value="XM_019128490.1"/>
</dbReference>
<accession>A0A1E3QS89</accession>
<protein>
    <submittedName>
        <fullName evidence="1">Uncharacterized protein</fullName>
    </submittedName>
</protein>
<reference evidence="2" key="1">
    <citation type="submission" date="2016-05" db="EMBL/GenBank/DDBJ databases">
        <title>Comparative genomics of biotechnologically important yeasts.</title>
        <authorList>
            <consortium name="DOE Joint Genome Institute"/>
            <person name="Riley R."/>
            <person name="Haridas S."/>
            <person name="Wolfe K.H."/>
            <person name="Lopes M.R."/>
            <person name="Hittinger C.T."/>
            <person name="Goker M."/>
            <person name="Salamov A."/>
            <person name="Wisecaver J."/>
            <person name="Long T.M."/>
            <person name="Aerts A.L."/>
            <person name="Barry K."/>
            <person name="Choi C."/>
            <person name="Clum A."/>
            <person name="Coughlan A.Y."/>
            <person name="Deshpande S."/>
            <person name="Douglass A.P."/>
            <person name="Hanson S.J."/>
            <person name="Klenk H.-P."/>
            <person name="Labutti K."/>
            <person name="Lapidus A."/>
            <person name="Lindquist E."/>
            <person name="Lipzen A."/>
            <person name="Meier-Kolthoff J.P."/>
            <person name="Ohm R.A."/>
            <person name="Otillar R.P."/>
            <person name="Pangilinan J."/>
            <person name="Peng Y."/>
            <person name="Rokas A."/>
            <person name="Rosa C.A."/>
            <person name="Scheuner C."/>
            <person name="Sibirny A.A."/>
            <person name="Slot J.C."/>
            <person name="Stielow J.B."/>
            <person name="Sun H."/>
            <person name="Kurtzman C.P."/>
            <person name="Blackwell M."/>
            <person name="Grigoriev I.V."/>
            <person name="Jeffries T.W."/>
        </authorList>
    </citation>
    <scope>NUCLEOTIDE SEQUENCE [LARGE SCALE GENOMIC DNA]</scope>
    <source>
        <strain evidence="2">NRRL Y-12698</strain>
    </source>
</reference>
<dbReference type="AlphaFoldDB" id="A0A1E3QS89"/>
<dbReference type="EMBL" id="KV454429">
    <property type="protein sequence ID" value="ODQ80576.1"/>
    <property type="molecule type" value="Genomic_DNA"/>
</dbReference>
<evidence type="ECO:0000313" key="1">
    <source>
        <dbReference type="EMBL" id="ODQ80576.1"/>
    </source>
</evidence>
<keyword evidence="2" id="KW-1185">Reference proteome</keyword>
<sequence length="77" mass="8229">MSHFIPTFFNPGQGNLPASSSTDRVCMERFKSSVRNSTGVINACPGTPSINTKPSVLSGGFDLPCRLDLIWGIESIA</sequence>
<name>A0A1E3QS89_9ASCO</name>
<evidence type="ECO:0000313" key="2">
    <source>
        <dbReference type="Proteomes" id="UP000094336"/>
    </source>
</evidence>
<dbReference type="GeneID" id="30146343"/>
<dbReference type="Proteomes" id="UP000094336">
    <property type="component" value="Unassembled WGS sequence"/>
</dbReference>
<gene>
    <name evidence="1" type="ORF">BABINDRAFT_160838</name>
</gene>
<organism evidence="1 2">
    <name type="scientific">Babjeviella inositovora NRRL Y-12698</name>
    <dbReference type="NCBI Taxonomy" id="984486"/>
    <lineage>
        <taxon>Eukaryota</taxon>
        <taxon>Fungi</taxon>
        <taxon>Dikarya</taxon>
        <taxon>Ascomycota</taxon>
        <taxon>Saccharomycotina</taxon>
        <taxon>Pichiomycetes</taxon>
        <taxon>Serinales incertae sedis</taxon>
        <taxon>Babjeviella</taxon>
    </lineage>
</organism>
<proteinExistence type="predicted"/>